<name>A0A852TMV8_9ACTN</name>
<evidence type="ECO:0008006" key="3">
    <source>
        <dbReference type="Google" id="ProtNLM"/>
    </source>
</evidence>
<evidence type="ECO:0000313" key="2">
    <source>
        <dbReference type="Proteomes" id="UP000589036"/>
    </source>
</evidence>
<comment type="caution">
    <text evidence="1">The sequence shown here is derived from an EMBL/GenBank/DDBJ whole genome shotgun (WGS) entry which is preliminary data.</text>
</comment>
<dbReference type="Proteomes" id="UP000589036">
    <property type="component" value="Unassembled WGS sequence"/>
</dbReference>
<organism evidence="1 2">
    <name type="scientific">Spinactinospora alkalitolerans</name>
    <dbReference type="NCBI Taxonomy" id="687207"/>
    <lineage>
        <taxon>Bacteria</taxon>
        <taxon>Bacillati</taxon>
        <taxon>Actinomycetota</taxon>
        <taxon>Actinomycetes</taxon>
        <taxon>Streptosporangiales</taxon>
        <taxon>Nocardiopsidaceae</taxon>
        <taxon>Spinactinospora</taxon>
    </lineage>
</organism>
<protein>
    <recommendedName>
        <fullName evidence="3">DUF559 domain-containing protein</fullName>
    </recommendedName>
</protein>
<proteinExistence type="predicted"/>
<reference evidence="1 2" key="1">
    <citation type="submission" date="2020-07" db="EMBL/GenBank/DDBJ databases">
        <title>Sequencing the genomes of 1000 actinobacteria strains.</title>
        <authorList>
            <person name="Klenk H.-P."/>
        </authorList>
    </citation>
    <scope>NUCLEOTIDE SEQUENCE [LARGE SCALE GENOMIC DNA]</scope>
    <source>
        <strain evidence="1 2">CXB654</strain>
    </source>
</reference>
<evidence type="ECO:0000313" key="1">
    <source>
        <dbReference type="EMBL" id="NYE45646.1"/>
    </source>
</evidence>
<accession>A0A852TMV8</accession>
<sequence length="311" mass="34879">MEALHSARRVARAQYGVLAVRQARACGLSADDIRHCVRRRRWRREHRGVYRLCEFEEVGWPPVVSAAMAAQLALGPRAFACRSTAARLWQMQGLPPWNGEVHMAVPPAEIRHGRPGLRLHRWEADPGDVTVLGRVRVTTPGRTLRDLVVSRDRETAVSLLDSALFQKLVTPAELRGLAAADRERRGAEEAGAASRWDLADGRAQSPLETRIRLVCADGGLPPDALQHPLHDGEGALLAYADMYWRRQRLLVEADGAGPHEQPSALLYDRRRRNDVLLAHPGLHILRFAWEDLRDPGRILTAVRERRKQGRG</sequence>
<gene>
    <name evidence="1" type="ORF">HDA32_000766</name>
</gene>
<dbReference type="RefSeq" id="WP_179641826.1">
    <property type="nucleotide sequence ID" value="NZ_BAAAYY010000002.1"/>
</dbReference>
<keyword evidence="2" id="KW-1185">Reference proteome</keyword>
<dbReference type="EMBL" id="JACCCC010000001">
    <property type="protein sequence ID" value="NYE45646.1"/>
    <property type="molecule type" value="Genomic_DNA"/>
</dbReference>
<dbReference type="Gene3D" id="3.40.960.10">
    <property type="entry name" value="VSR Endonuclease"/>
    <property type="match status" value="1"/>
</dbReference>
<dbReference type="AlphaFoldDB" id="A0A852TMV8"/>